<keyword evidence="2" id="KW-0812">Transmembrane</keyword>
<name>A0ABR3X7H2_9PEZI</name>
<reference evidence="3 4" key="1">
    <citation type="journal article" date="2024" name="Commun. Biol.">
        <title>Comparative genomic analysis of thermophilic fungi reveals convergent evolutionary adaptations and gene losses.</title>
        <authorList>
            <person name="Steindorff A.S."/>
            <person name="Aguilar-Pontes M.V."/>
            <person name="Robinson A.J."/>
            <person name="Andreopoulos B."/>
            <person name="LaButti K."/>
            <person name="Kuo A."/>
            <person name="Mondo S."/>
            <person name="Riley R."/>
            <person name="Otillar R."/>
            <person name="Haridas S."/>
            <person name="Lipzen A."/>
            <person name="Grimwood J."/>
            <person name="Schmutz J."/>
            <person name="Clum A."/>
            <person name="Reid I.D."/>
            <person name="Moisan M.C."/>
            <person name="Butler G."/>
            <person name="Nguyen T.T.M."/>
            <person name="Dewar K."/>
            <person name="Conant G."/>
            <person name="Drula E."/>
            <person name="Henrissat B."/>
            <person name="Hansel C."/>
            <person name="Singer S."/>
            <person name="Hutchinson M.I."/>
            <person name="de Vries R.P."/>
            <person name="Natvig D.O."/>
            <person name="Powell A.J."/>
            <person name="Tsang A."/>
            <person name="Grigoriev I.V."/>
        </authorList>
    </citation>
    <scope>NUCLEOTIDE SEQUENCE [LARGE SCALE GENOMIC DNA]</scope>
    <source>
        <strain evidence="3 4">ATCC 24622</strain>
    </source>
</reference>
<feature type="transmembrane region" description="Helical" evidence="2">
    <location>
        <begin position="176"/>
        <end position="196"/>
    </location>
</feature>
<evidence type="ECO:0000256" key="2">
    <source>
        <dbReference type="SAM" id="Phobius"/>
    </source>
</evidence>
<sequence length="209" mass="22637">MSPSAKEKYSYSPDIPSPLNPVSGNQLPLDGTRCSRGGSKTTHRAGASLSPTQRLLRYKAAEAWKSETAQRQWHQRQNPGVLAADHGQEGRGYSDAEIRRVLEGWLDETLIRHDDPQQRTEPYADLESNAGLLANDLSLDEKQDGPASAGLHTESVTTRATASAAVSERGRRAWAVVWRVGLVVGLVGAFTVISALPRRPVLSAPPIVP</sequence>
<organism evidence="3 4">
    <name type="scientific">Phialemonium thermophilum</name>
    <dbReference type="NCBI Taxonomy" id="223376"/>
    <lineage>
        <taxon>Eukaryota</taxon>
        <taxon>Fungi</taxon>
        <taxon>Dikarya</taxon>
        <taxon>Ascomycota</taxon>
        <taxon>Pezizomycotina</taxon>
        <taxon>Sordariomycetes</taxon>
        <taxon>Sordariomycetidae</taxon>
        <taxon>Cephalothecales</taxon>
        <taxon>Cephalothecaceae</taxon>
        <taxon>Phialemonium</taxon>
    </lineage>
</organism>
<accession>A0ABR3X7H2</accession>
<feature type="compositionally biased region" description="Polar residues" evidence="1">
    <location>
        <begin position="69"/>
        <end position="78"/>
    </location>
</feature>
<comment type="caution">
    <text evidence="3">The sequence shown here is derived from an EMBL/GenBank/DDBJ whole genome shotgun (WGS) entry which is preliminary data.</text>
</comment>
<dbReference type="Proteomes" id="UP001586593">
    <property type="component" value="Unassembled WGS sequence"/>
</dbReference>
<keyword evidence="2" id="KW-1133">Transmembrane helix</keyword>
<keyword evidence="4" id="KW-1185">Reference proteome</keyword>
<keyword evidence="2" id="KW-0472">Membrane</keyword>
<evidence type="ECO:0000313" key="3">
    <source>
        <dbReference type="EMBL" id="KAL1871602.1"/>
    </source>
</evidence>
<feature type="region of interest" description="Disordered" evidence="1">
    <location>
        <begin position="1"/>
        <end position="49"/>
    </location>
</feature>
<gene>
    <name evidence="3" type="ORF">VTK73DRAFT_1951</name>
</gene>
<dbReference type="EMBL" id="JAZHXJ010000151">
    <property type="protein sequence ID" value="KAL1871602.1"/>
    <property type="molecule type" value="Genomic_DNA"/>
</dbReference>
<proteinExistence type="predicted"/>
<protein>
    <submittedName>
        <fullName evidence="3">Uncharacterized protein</fullName>
    </submittedName>
</protein>
<evidence type="ECO:0000313" key="4">
    <source>
        <dbReference type="Proteomes" id="UP001586593"/>
    </source>
</evidence>
<evidence type="ECO:0000256" key="1">
    <source>
        <dbReference type="SAM" id="MobiDB-lite"/>
    </source>
</evidence>
<feature type="region of interest" description="Disordered" evidence="1">
    <location>
        <begin position="69"/>
        <end position="93"/>
    </location>
</feature>